<organism evidence="9 10">
    <name type="scientific">Corynebacterium xerosis</name>
    <dbReference type="NCBI Taxonomy" id="1725"/>
    <lineage>
        <taxon>Bacteria</taxon>
        <taxon>Bacillati</taxon>
        <taxon>Actinomycetota</taxon>
        <taxon>Actinomycetes</taxon>
        <taxon>Mycobacteriales</taxon>
        <taxon>Corynebacteriaceae</taxon>
        <taxon>Corynebacterium</taxon>
    </lineage>
</organism>
<keyword evidence="4" id="KW-0125">Carotenoid biosynthesis</keyword>
<dbReference type="EMBL" id="JAYWMA010000024">
    <property type="protein sequence ID" value="MEX3529812.1"/>
    <property type="molecule type" value="Genomic_DNA"/>
</dbReference>
<evidence type="ECO:0000256" key="1">
    <source>
        <dbReference type="ARBA" id="ARBA00004141"/>
    </source>
</evidence>
<keyword evidence="3 8" id="KW-0812">Transmembrane</keyword>
<reference evidence="9 10" key="1">
    <citation type="journal article" date="2024" name="Fungal Genet. Biol.">
        <title>The porcine skin microbiome exhibits broad fungal antagonism.</title>
        <authorList>
            <person name="De La Cruz K.F."/>
            <person name="Townsend E.C."/>
            <person name="Alex Cheong J.Z."/>
            <person name="Salamzade R."/>
            <person name="Liu A."/>
            <person name="Sandstrom S."/>
            <person name="Davila E."/>
            <person name="Huang L."/>
            <person name="Xu K.H."/>
            <person name="Wu S.Y."/>
            <person name="Meudt J.J."/>
            <person name="Shanmuganayagam D."/>
            <person name="Gibson A.L.F."/>
            <person name="Kalan L.R."/>
        </authorList>
    </citation>
    <scope>NUCLEOTIDE SEQUENCE [LARGE SCALE GENOMIC DNA]</scope>
    <source>
        <strain evidence="9 10">LK2569</strain>
    </source>
</reference>
<evidence type="ECO:0000256" key="4">
    <source>
        <dbReference type="ARBA" id="ARBA00022746"/>
    </source>
</evidence>
<feature type="transmembrane region" description="Helical" evidence="8">
    <location>
        <begin position="12"/>
        <end position="30"/>
    </location>
</feature>
<evidence type="ECO:0000313" key="9">
    <source>
        <dbReference type="EMBL" id="MEX3529812.1"/>
    </source>
</evidence>
<evidence type="ECO:0000256" key="5">
    <source>
        <dbReference type="ARBA" id="ARBA00022989"/>
    </source>
</evidence>
<accession>A0ABV3UX89</accession>
<gene>
    <name evidence="9" type="ORF">VVR64_12200</name>
</gene>
<evidence type="ECO:0000256" key="6">
    <source>
        <dbReference type="ARBA" id="ARBA00023136"/>
    </source>
</evidence>
<dbReference type="InterPro" id="IPR017825">
    <property type="entry name" value="Lycopene_cyclase_dom"/>
</dbReference>
<dbReference type="RefSeq" id="WP_368523053.1">
    <property type="nucleotide sequence ID" value="NZ_JAYWMA010000024.1"/>
</dbReference>
<name>A0ABV3UX89_9CORY</name>
<evidence type="ECO:0000256" key="7">
    <source>
        <dbReference type="ARBA" id="ARBA00023235"/>
    </source>
</evidence>
<comment type="caution">
    <text evidence="9">The sequence shown here is derived from an EMBL/GenBank/DDBJ whole genome shotgun (WGS) entry which is preliminary data.</text>
</comment>
<evidence type="ECO:0000256" key="3">
    <source>
        <dbReference type="ARBA" id="ARBA00022692"/>
    </source>
</evidence>
<comment type="subcellular location">
    <subcellularLocation>
        <location evidence="1">Membrane</location>
        <topology evidence="1">Multi-pass membrane protein</topology>
    </subcellularLocation>
</comment>
<dbReference type="NCBIfam" id="TIGR03462">
    <property type="entry name" value="CarR_dom_SF"/>
    <property type="match status" value="1"/>
</dbReference>
<evidence type="ECO:0000256" key="2">
    <source>
        <dbReference type="ARBA" id="ARBA00004829"/>
    </source>
</evidence>
<keyword evidence="10" id="KW-1185">Reference proteome</keyword>
<keyword evidence="7" id="KW-0413">Isomerase</keyword>
<evidence type="ECO:0000313" key="10">
    <source>
        <dbReference type="Proteomes" id="UP001558353"/>
    </source>
</evidence>
<evidence type="ECO:0000256" key="8">
    <source>
        <dbReference type="SAM" id="Phobius"/>
    </source>
</evidence>
<protein>
    <submittedName>
        <fullName evidence="9">Lycopene cyclase domain-containing protein</fullName>
    </submittedName>
</protein>
<dbReference type="Proteomes" id="UP001558353">
    <property type="component" value="Unassembled WGS sequence"/>
</dbReference>
<keyword evidence="5 8" id="KW-1133">Transmembrane helix</keyword>
<proteinExistence type="predicted"/>
<comment type="pathway">
    <text evidence="2">Carotenoid biosynthesis.</text>
</comment>
<sequence length="133" mass="14581">MLPDFPSAPWAYLAILVTTLICMVLCDFRWRLTFFHDARRAWAVSAVMLVAYLAWDALGIITGVFFRGGSPYMTGIELAPEMPLEEPIFLFFLTYLTMNLTSGARLILAARSARSDGRAGPGGAALTGEATTR</sequence>
<feature type="transmembrane region" description="Helical" evidence="8">
    <location>
        <begin position="42"/>
        <end position="68"/>
    </location>
</feature>
<keyword evidence="6 8" id="KW-0472">Membrane</keyword>
<feature type="transmembrane region" description="Helical" evidence="8">
    <location>
        <begin position="88"/>
        <end position="108"/>
    </location>
</feature>